<dbReference type="InterPro" id="IPR008930">
    <property type="entry name" value="Terpenoid_cyclase/PrenylTrfase"/>
</dbReference>
<gene>
    <name evidence="9" type="ORF">PMAYCL1PPCAC_07277</name>
</gene>
<comment type="caution">
    <text evidence="9">The sequence shown here is derived from an EMBL/GenBank/DDBJ whole genome shotgun (WGS) entry which is preliminary data.</text>
</comment>
<dbReference type="PANTHER" id="PTHR11774:SF4">
    <property type="entry name" value="GERANYLGERANYL TRANSFERASE TYPE-1 SUBUNIT BETA"/>
    <property type="match status" value="1"/>
</dbReference>
<dbReference type="SUPFAM" id="SSF48239">
    <property type="entry name" value="Terpenoid cyclases/Protein prenyltransferases"/>
    <property type="match status" value="1"/>
</dbReference>
<feature type="non-terminal residue" evidence="9">
    <location>
        <position position="1"/>
    </location>
</feature>
<dbReference type="GO" id="GO:0004662">
    <property type="term" value="F:CAAX-protein geranylgeranyltransferase activity"/>
    <property type="evidence" value="ECO:0007669"/>
    <property type="project" value="TreeGrafter"/>
</dbReference>
<proteinExistence type="inferred from homology"/>
<evidence type="ECO:0000313" key="10">
    <source>
        <dbReference type="Proteomes" id="UP001328107"/>
    </source>
</evidence>
<keyword evidence="6" id="KW-0677">Repeat</keyword>
<dbReference type="AlphaFoldDB" id="A0AAN5CBI4"/>
<keyword evidence="3" id="KW-0637">Prenyltransferase</keyword>
<protein>
    <recommendedName>
        <fullName evidence="8">Prenyltransferase alpha-alpha toroid domain-containing protein</fullName>
    </recommendedName>
</protein>
<dbReference type="InterPro" id="IPR001330">
    <property type="entry name" value="Prenyltrans"/>
</dbReference>
<keyword evidence="4" id="KW-0808">Transferase</keyword>
<accession>A0AAN5CBI4</accession>
<evidence type="ECO:0000256" key="4">
    <source>
        <dbReference type="ARBA" id="ARBA00022679"/>
    </source>
</evidence>
<dbReference type="Pfam" id="PF00432">
    <property type="entry name" value="Prenyltrans"/>
    <property type="match status" value="1"/>
</dbReference>
<dbReference type="GO" id="GO:0046872">
    <property type="term" value="F:metal ion binding"/>
    <property type="evidence" value="ECO:0007669"/>
    <property type="project" value="UniProtKB-KW"/>
</dbReference>
<dbReference type="GO" id="GO:0005953">
    <property type="term" value="C:CAAX-protein geranylgeranyltransferase complex"/>
    <property type="evidence" value="ECO:0007669"/>
    <property type="project" value="TreeGrafter"/>
</dbReference>
<evidence type="ECO:0000256" key="7">
    <source>
        <dbReference type="ARBA" id="ARBA00022833"/>
    </source>
</evidence>
<comment type="cofactor">
    <cofactor evidence="1">
        <name>Zn(2+)</name>
        <dbReference type="ChEBI" id="CHEBI:29105"/>
    </cofactor>
</comment>
<keyword evidence="7" id="KW-0862">Zinc</keyword>
<sequence length="384" mass="42846">ARMSQVDTSVSPNEKRIDDEAEIQIIKPRVACSMLAASHVKYSLRHFTAVPGAYTALDQNRLTVLFFNLGTLDILNEIDQISEERQKLVNWIYSLQISTIEGAAEDACGFRGSFTTAIDPKGTVGGGKVHDAGNLAQTYSALLSLSILGDDLSKVKRSVILKTLKQSQTELGCMNSQGSESECDMRYVYCAVAIAYMLGDDSCLDWKRLGEFIRKCVCYDGGIGQMPGEESHGGSTYCAIAALSLANRLWDESVLTKKQLQRLTRWAVYKQDRGFHGRANKTDDSCYAFWIGATLEMLNSFHLVDQHELRSFLYSVQFPPLGGFCKLHEIGGHPDLLHTYFSLAALSILKEPYFQSMYAPLNVTRRVHESVARRRIQLARFPSV</sequence>
<evidence type="ECO:0000256" key="1">
    <source>
        <dbReference type="ARBA" id="ARBA00001947"/>
    </source>
</evidence>
<name>A0AAN5CBI4_9BILA</name>
<organism evidence="9 10">
    <name type="scientific">Pristionchus mayeri</name>
    <dbReference type="NCBI Taxonomy" id="1317129"/>
    <lineage>
        <taxon>Eukaryota</taxon>
        <taxon>Metazoa</taxon>
        <taxon>Ecdysozoa</taxon>
        <taxon>Nematoda</taxon>
        <taxon>Chromadorea</taxon>
        <taxon>Rhabditida</taxon>
        <taxon>Rhabditina</taxon>
        <taxon>Diplogasteromorpha</taxon>
        <taxon>Diplogasteroidea</taxon>
        <taxon>Neodiplogasteridae</taxon>
        <taxon>Pristionchus</taxon>
    </lineage>
</organism>
<comment type="similarity">
    <text evidence="2">Belongs to the protein prenyltransferase subunit beta family.</text>
</comment>
<reference evidence="10" key="1">
    <citation type="submission" date="2022-10" db="EMBL/GenBank/DDBJ databases">
        <title>Genome assembly of Pristionchus species.</title>
        <authorList>
            <person name="Yoshida K."/>
            <person name="Sommer R.J."/>
        </authorList>
    </citation>
    <scope>NUCLEOTIDE SEQUENCE [LARGE SCALE GENOMIC DNA]</scope>
    <source>
        <strain evidence="10">RS5460</strain>
    </source>
</reference>
<evidence type="ECO:0000256" key="6">
    <source>
        <dbReference type="ARBA" id="ARBA00022737"/>
    </source>
</evidence>
<evidence type="ECO:0000259" key="8">
    <source>
        <dbReference type="Pfam" id="PF00432"/>
    </source>
</evidence>
<dbReference type="Proteomes" id="UP001328107">
    <property type="component" value="Unassembled WGS sequence"/>
</dbReference>
<evidence type="ECO:0000313" key="9">
    <source>
        <dbReference type="EMBL" id="GMR37082.1"/>
    </source>
</evidence>
<evidence type="ECO:0000256" key="2">
    <source>
        <dbReference type="ARBA" id="ARBA00010497"/>
    </source>
</evidence>
<evidence type="ECO:0000256" key="5">
    <source>
        <dbReference type="ARBA" id="ARBA00022723"/>
    </source>
</evidence>
<dbReference type="PANTHER" id="PTHR11774">
    <property type="entry name" value="GERANYLGERANYL TRANSFERASE TYPE BETA SUBUNIT"/>
    <property type="match status" value="1"/>
</dbReference>
<keyword evidence="10" id="KW-1185">Reference proteome</keyword>
<dbReference type="Gene3D" id="1.50.10.20">
    <property type="match status" value="1"/>
</dbReference>
<dbReference type="EMBL" id="BTRK01000002">
    <property type="protein sequence ID" value="GMR37082.1"/>
    <property type="molecule type" value="Genomic_DNA"/>
</dbReference>
<dbReference type="InterPro" id="IPR045089">
    <property type="entry name" value="PGGT1B-like"/>
</dbReference>
<keyword evidence="5" id="KW-0479">Metal-binding</keyword>
<evidence type="ECO:0000256" key="3">
    <source>
        <dbReference type="ARBA" id="ARBA00022602"/>
    </source>
</evidence>
<feature type="domain" description="Prenyltransferase alpha-alpha toroid" evidence="8">
    <location>
        <begin position="36"/>
        <end position="355"/>
    </location>
</feature>